<reference evidence="1" key="1">
    <citation type="submission" date="2020-07" db="EMBL/GenBank/DDBJ databases">
        <title>Multicomponent nature underlies the extraordinary mechanical properties of spider dragline silk.</title>
        <authorList>
            <person name="Kono N."/>
            <person name="Nakamura H."/>
            <person name="Mori M."/>
            <person name="Yoshida Y."/>
            <person name="Ohtoshi R."/>
            <person name="Malay A.D."/>
            <person name="Moran D.A.P."/>
            <person name="Tomita M."/>
            <person name="Numata K."/>
            <person name="Arakawa K."/>
        </authorList>
    </citation>
    <scope>NUCLEOTIDE SEQUENCE</scope>
</reference>
<dbReference type="EMBL" id="BMAO01007039">
    <property type="protein sequence ID" value="GFR13184.1"/>
    <property type="molecule type" value="Genomic_DNA"/>
</dbReference>
<gene>
    <name evidence="1" type="ORF">TNCT_382991</name>
</gene>
<protein>
    <submittedName>
        <fullName evidence="1">Uncharacterized protein</fullName>
    </submittedName>
</protein>
<organism evidence="1 2">
    <name type="scientific">Trichonephila clavata</name>
    <name type="common">Joro spider</name>
    <name type="synonym">Nephila clavata</name>
    <dbReference type="NCBI Taxonomy" id="2740835"/>
    <lineage>
        <taxon>Eukaryota</taxon>
        <taxon>Metazoa</taxon>
        <taxon>Ecdysozoa</taxon>
        <taxon>Arthropoda</taxon>
        <taxon>Chelicerata</taxon>
        <taxon>Arachnida</taxon>
        <taxon>Araneae</taxon>
        <taxon>Araneomorphae</taxon>
        <taxon>Entelegynae</taxon>
        <taxon>Araneoidea</taxon>
        <taxon>Nephilidae</taxon>
        <taxon>Trichonephila</taxon>
    </lineage>
</organism>
<dbReference type="AlphaFoldDB" id="A0A8X6GYU7"/>
<dbReference type="Proteomes" id="UP000887116">
    <property type="component" value="Unassembled WGS sequence"/>
</dbReference>
<evidence type="ECO:0000313" key="1">
    <source>
        <dbReference type="EMBL" id="GFR13184.1"/>
    </source>
</evidence>
<accession>A0A8X6GYU7</accession>
<comment type="caution">
    <text evidence="1">The sequence shown here is derived from an EMBL/GenBank/DDBJ whole genome shotgun (WGS) entry which is preliminary data.</text>
</comment>
<sequence length="72" mass="8557">MAMAKVWVIPTTLSKEEALNLKELRRVATSVYLNNTTFVQEVDLGSQLYLLMQKKTSIHWKENKERHWSERH</sequence>
<proteinExistence type="predicted"/>
<evidence type="ECO:0000313" key="2">
    <source>
        <dbReference type="Proteomes" id="UP000887116"/>
    </source>
</evidence>
<name>A0A8X6GYU7_TRICU</name>
<keyword evidence="2" id="KW-1185">Reference proteome</keyword>